<dbReference type="Proteomes" id="UP000887563">
    <property type="component" value="Unplaced"/>
</dbReference>
<proteinExistence type="predicted"/>
<evidence type="ECO:0000256" key="1">
    <source>
        <dbReference type="SAM" id="MobiDB-lite"/>
    </source>
</evidence>
<protein>
    <submittedName>
        <fullName evidence="4">Candidate secreted effector</fullName>
    </submittedName>
</protein>
<name>A0A914M8S6_MELIC</name>
<reference evidence="4" key="1">
    <citation type="submission" date="2022-11" db="UniProtKB">
        <authorList>
            <consortium name="WormBaseParasite"/>
        </authorList>
    </citation>
    <scope>IDENTIFICATION</scope>
</reference>
<feature type="signal peptide" evidence="2">
    <location>
        <begin position="1"/>
        <end position="24"/>
    </location>
</feature>
<evidence type="ECO:0000313" key="3">
    <source>
        <dbReference type="Proteomes" id="UP000887563"/>
    </source>
</evidence>
<evidence type="ECO:0000256" key="2">
    <source>
        <dbReference type="SAM" id="SignalP"/>
    </source>
</evidence>
<dbReference type="WBParaSite" id="Minc3s01320g22751">
    <property type="protein sequence ID" value="Minc3s01320g22751"/>
    <property type="gene ID" value="Minc3s01320g22751"/>
</dbReference>
<accession>A0A914M8S6</accession>
<feature type="chain" id="PRO_5037273643" evidence="2">
    <location>
        <begin position="25"/>
        <end position="82"/>
    </location>
</feature>
<sequence length="82" mass="8898">MSTKLIKLIQLFLFFVFIIEIVNCGNCGCGGVDVLDDDNDGEDVGAEPNLGGQNQPAVQHFDPNQVNFSLEVPDSGQNDTRN</sequence>
<evidence type="ECO:0000313" key="4">
    <source>
        <dbReference type="WBParaSite" id="Minc3s01320g22751"/>
    </source>
</evidence>
<feature type="region of interest" description="Disordered" evidence="1">
    <location>
        <begin position="38"/>
        <end position="58"/>
    </location>
</feature>
<organism evidence="3 4">
    <name type="scientific">Meloidogyne incognita</name>
    <name type="common">Southern root-knot nematode worm</name>
    <name type="synonym">Oxyuris incognita</name>
    <dbReference type="NCBI Taxonomy" id="6306"/>
    <lineage>
        <taxon>Eukaryota</taxon>
        <taxon>Metazoa</taxon>
        <taxon>Ecdysozoa</taxon>
        <taxon>Nematoda</taxon>
        <taxon>Chromadorea</taxon>
        <taxon>Rhabditida</taxon>
        <taxon>Tylenchina</taxon>
        <taxon>Tylenchomorpha</taxon>
        <taxon>Tylenchoidea</taxon>
        <taxon>Meloidogynidae</taxon>
        <taxon>Meloidogyninae</taxon>
        <taxon>Meloidogyne</taxon>
        <taxon>Meloidogyne incognita group</taxon>
    </lineage>
</organism>
<keyword evidence="3" id="KW-1185">Reference proteome</keyword>
<dbReference type="AlphaFoldDB" id="A0A914M8S6"/>
<keyword evidence="2" id="KW-0732">Signal</keyword>